<feature type="domain" description="Transposable element P transposase-like GTP-binding insertion" evidence="1">
    <location>
        <begin position="5"/>
        <end position="67"/>
    </location>
</feature>
<accession>A0ABQ9IL27</accession>
<reference evidence="3 4" key="1">
    <citation type="submission" date="2023-02" db="EMBL/GenBank/DDBJ databases">
        <title>LHISI_Scaffold_Assembly.</title>
        <authorList>
            <person name="Stuart O.P."/>
            <person name="Cleave R."/>
            <person name="Magrath M.J.L."/>
            <person name="Mikheyev A.S."/>
        </authorList>
    </citation>
    <scope>NUCLEOTIDE SEQUENCE [LARGE SCALE GENOMIC DNA]</scope>
    <source>
        <strain evidence="3">Daus_M_001</strain>
        <tissue evidence="3">Leg muscle</tissue>
    </source>
</reference>
<keyword evidence="4" id="KW-1185">Reference proteome</keyword>
<gene>
    <name evidence="3" type="ORF">PR048_002488</name>
</gene>
<dbReference type="InterPro" id="IPR048367">
    <property type="entry name" value="TNP-like_RNaseH_C"/>
</dbReference>
<name>A0ABQ9IL27_9NEOP</name>
<evidence type="ECO:0000259" key="2">
    <source>
        <dbReference type="Pfam" id="PF21789"/>
    </source>
</evidence>
<dbReference type="Proteomes" id="UP001159363">
    <property type="component" value="Chromosome 1"/>
</dbReference>
<evidence type="ECO:0000259" key="1">
    <source>
        <dbReference type="Pfam" id="PF21788"/>
    </source>
</evidence>
<feature type="domain" description="Transposable element P transposase-like RNase H C-terminal" evidence="2">
    <location>
        <begin position="128"/>
        <end position="158"/>
    </location>
</feature>
<organism evidence="3 4">
    <name type="scientific">Dryococelus australis</name>
    <dbReference type="NCBI Taxonomy" id="614101"/>
    <lineage>
        <taxon>Eukaryota</taxon>
        <taxon>Metazoa</taxon>
        <taxon>Ecdysozoa</taxon>
        <taxon>Arthropoda</taxon>
        <taxon>Hexapoda</taxon>
        <taxon>Insecta</taxon>
        <taxon>Pterygota</taxon>
        <taxon>Neoptera</taxon>
        <taxon>Polyneoptera</taxon>
        <taxon>Phasmatodea</taxon>
        <taxon>Verophasmatodea</taxon>
        <taxon>Anareolatae</taxon>
        <taxon>Phasmatidae</taxon>
        <taxon>Eurycanthinae</taxon>
        <taxon>Dryococelus</taxon>
    </lineage>
</organism>
<dbReference type="InterPro" id="IPR048366">
    <property type="entry name" value="TNP-like_GBD"/>
</dbReference>
<evidence type="ECO:0000313" key="4">
    <source>
        <dbReference type="Proteomes" id="UP001159363"/>
    </source>
</evidence>
<dbReference type="EMBL" id="JARBHB010000001">
    <property type="protein sequence ID" value="KAJ8897142.1"/>
    <property type="molecule type" value="Genomic_DNA"/>
</dbReference>
<comment type="caution">
    <text evidence="3">The sequence shown here is derived from an EMBL/GenBank/DDBJ whole genome shotgun (WGS) entry which is preliminary data.</text>
</comment>
<sequence>MSELTPEHLEPKRKAKMRVKLAAQVFNARVSSAIKTISVVSDGKKLGKCTVTADFLAMVDNFFDVTSGPEGSVHHEMFKEMGSTLTKWKLIHKKDGSTHIPPCVSGWIDNVKVIQKLWSVVQELGNKQDPLENLFAIVRQSCGCNRDPTCVQFVAAMKITLVNKLSASNINCKNCVDDEDTHLLSENRHFAYPRKRVHIS</sequence>
<dbReference type="Pfam" id="PF21788">
    <property type="entry name" value="TNP-like_GBD"/>
    <property type="match status" value="1"/>
</dbReference>
<dbReference type="Pfam" id="PF21789">
    <property type="entry name" value="TNP-like_RNaseH_C"/>
    <property type="match status" value="1"/>
</dbReference>
<protein>
    <submittedName>
        <fullName evidence="3">Uncharacterized protein</fullName>
    </submittedName>
</protein>
<evidence type="ECO:0000313" key="3">
    <source>
        <dbReference type="EMBL" id="KAJ8897142.1"/>
    </source>
</evidence>
<proteinExistence type="predicted"/>